<dbReference type="STRING" id="1195236.CTER_2047"/>
<comment type="catalytic activity">
    <reaction evidence="2">
        <text>2,5-diamino-6-hydroxy-4-(5-phosphoribosylamino)-pyrimidine + H2O = 2,5,6-triamino-4-hydroxypyrimidine + D-ribose 5-phosphate</text>
        <dbReference type="Rhea" id="RHEA:23436"/>
        <dbReference type="ChEBI" id="CHEBI:15377"/>
        <dbReference type="ChEBI" id="CHEBI:58614"/>
        <dbReference type="ChEBI" id="CHEBI:78346"/>
        <dbReference type="ChEBI" id="CHEBI:137796"/>
    </reaction>
</comment>
<dbReference type="CDD" id="cd15457">
    <property type="entry name" value="NADAR"/>
    <property type="match status" value="1"/>
</dbReference>
<name>S0FJV9_RUMCE</name>
<proteinExistence type="predicted"/>
<organism evidence="4 5">
    <name type="scientific">Ruminiclostridium cellobioparum subsp. termitidis CT1112</name>
    <dbReference type="NCBI Taxonomy" id="1195236"/>
    <lineage>
        <taxon>Bacteria</taxon>
        <taxon>Bacillati</taxon>
        <taxon>Bacillota</taxon>
        <taxon>Clostridia</taxon>
        <taxon>Eubacteriales</taxon>
        <taxon>Oscillospiraceae</taxon>
        <taxon>Ruminiclostridium</taxon>
    </lineage>
</organism>
<evidence type="ECO:0000313" key="5">
    <source>
        <dbReference type="Proteomes" id="UP000014155"/>
    </source>
</evidence>
<dbReference type="InterPro" id="IPR037238">
    <property type="entry name" value="YbiA-like_sf"/>
</dbReference>
<dbReference type="EMBL" id="AORV01000031">
    <property type="protein sequence ID" value="EMS72087.1"/>
    <property type="molecule type" value="Genomic_DNA"/>
</dbReference>
<evidence type="ECO:0000313" key="4">
    <source>
        <dbReference type="EMBL" id="EMS72087.1"/>
    </source>
</evidence>
<dbReference type="Gene3D" id="1.10.357.40">
    <property type="entry name" value="YbiA-like"/>
    <property type="match status" value="1"/>
</dbReference>
<dbReference type="Pfam" id="PF08719">
    <property type="entry name" value="NADAR"/>
    <property type="match status" value="1"/>
</dbReference>
<sequence length="291" mass="35173">MNIKYDINNPMAPLWFMYPHIGRYSIGWRMGYGENFAYEFGNWYSSLSKEEQKQYQDMFPTPVGWHGWYEEEYTNEDYYDDDYLLWNKDGKMTYTLDSLCDKYKRDIDIEYVFFWGHQPSKDGSITKSCFSQWWKSDFIINIDKYCCMEQYMMAEKARLFQDTEVLKKIMDSTDPKQIKELGRKVKNFKDDIWEKKRYSIILNGNYAKFTQNEDIKQFLLQTKNKVLVEASPYDKIWGIGMIADDEKVENPFEWKGQNLLGFALMEVRDEIARIYKNHYKLNLNELHEEFD</sequence>
<dbReference type="NCBIfam" id="TIGR02464">
    <property type="entry name" value="ribofla_fusion"/>
    <property type="match status" value="1"/>
</dbReference>
<dbReference type="InterPro" id="IPR012816">
    <property type="entry name" value="NADAR"/>
</dbReference>
<dbReference type="SUPFAM" id="SSF143990">
    <property type="entry name" value="YbiA-like"/>
    <property type="match status" value="1"/>
</dbReference>
<dbReference type="Proteomes" id="UP000014155">
    <property type="component" value="Unassembled WGS sequence"/>
</dbReference>
<protein>
    <recommendedName>
        <fullName evidence="3">NADAR domain-containing protein</fullName>
    </recommendedName>
</protein>
<dbReference type="AlphaFoldDB" id="S0FJV9"/>
<feature type="domain" description="NADAR" evidence="3">
    <location>
        <begin position="113"/>
        <end position="271"/>
    </location>
</feature>
<comment type="caution">
    <text evidence="4">The sequence shown here is derived from an EMBL/GenBank/DDBJ whole genome shotgun (WGS) entry which is preliminary data.</text>
</comment>
<keyword evidence="5" id="KW-1185">Reference proteome</keyword>
<evidence type="ECO:0000256" key="2">
    <source>
        <dbReference type="ARBA" id="ARBA00000751"/>
    </source>
</evidence>
<comment type="catalytic activity">
    <reaction evidence="1">
        <text>5-amino-6-(5-phospho-D-ribosylamino)uracil + H2O = 5,6-diaminouracil + D-ribose 5-phosphate</text>
        <dbReference type="Rhea" id="RHEA:55020"/>
        <dbReference type="ChEBI" id="CHEBI:15377"/>
        <dbReference type="ChEBI" id="CHEBI:46252"/>
        <dbReference type="ChEBI" id="CHEBI:58453"/>
        <dbReference type="ChEBI" id="CHEBI:78346"/>
    </reaction>
</comment>
<evidence type="ECO:0000256" key="1">
    <source>
        <dbReference type="ARBA" id="ARBA00000022"/>
    </source>
</evidence>
<dbReference type="PATRIC" id="fig|1195236.3.peg.2353"/>
<dbReference type="eggNOG" id="COG3236">
    <property type="taxonomic scope" value="Bacteria"/>
</dbReference>
<dbReference type="RefSeq" id="WP_004625601.1">
    <property type="nucleotide sequence ID" value="NZ_AORV01000031.1"/>
</dbReference>
<evidence type="ECO:0000259" key="3">
    <source>
        <dbReference type="Pfam" id="PF08719"/>
    </source>
</evidence>
<accession>S0FJV9</accession>
<reference evidence="4 5" key="1">
    <citation type="journal article" date="2013" name="Genome Announc.">
        <title>Draft Genome Sequence of the Cellulolytic, Mesophilic, Anaerobic Bacterium Clostridium termitidis Strain CT1112 (DSM 5398).</title>
        <authorList>
            <person name="Lal S."/>
            <person name="Ramachandran U."/>
            <person name="Zhang X."/>
            <person name="Munir R."/>
            <person name="Sparling R."/>
            <person name="Levin D.B."/>
        </authorList>
    </citation>
    <scope>NUCLEOTIDE SEQUENCE [LARGE SCALE GENOMIC DNA]</scope>
    <source>
        <strain evidence="4 5">CT1112</strain>
    </source>
</reference>
<gene>
    <name evidence="4" type="ORF">CTER_2047</name>
</gene>